<proteinExistence type="predicted"/>
<comment type="caution">
    <text evidence="2">The sequence shown here is derived from an EMBL/GenBank/DDBJ whole genome shotgun (WGS) entry which is preliminary data.</text>
</comment>
<reference evidence="2 3" key="1">
    <citation type="submission" date="2024-06" db="EMBL/GenBank/DDBJ databases">
        <title>The Natural Products Discovery Center: Release of the First 8490 Sequenced Strains for Exploring Actinobacteria Biosynthetic Diversity.</title>
        <authorList>
            <person name="Kalkreuter E."/>
            <person name="Kautsar S.A."/>
            <person name="Yang D."/>
            <person name="Bader C.D."/>
            <person name="Teijaro C.N."/>
            <person name="Fluegel L."/>
            <person name="Davis C.M."/>
            <person name="Simpson J.R."/>
            <person name="Lauterbach L."/>
            <person name="Steele A.D."/>
            <person name="Gui C."/>
            <person name="Meng S."/>
            <person name="Li G."/>
            <person name="Viehrig K."/>
            <person name="Ye F."/>
            <person name="Su P."/>
            <person name="Kiefer A.F."/>
            <person name="Nichols A."/>
            <person name="Cepeda A.J."/>
            <person name="Yan W."/>
            <person name="Fan B."/>
            <person name="Jiang Y."/>
            <person name="Adhikari A."/>
            <person name="Zheng C.-J."/>
            <person name="Schuster L."/>
            <person name="Cowan T.M."/>
            <person name="Smanski M.J."/>
            <person name="Chevrette M.G."/>
            <person name="De Carvalho L.P.S."/>
            <person name="Shen B."/>
        </authorList>
    </citation>
    <scope>NUCLEOTIDE SEQUENCE [LARGE SCALE GENOMIC DNA]</scope>
    <source>
        <strain evidence="2 3">NPDC019708</strain>
    </source>
</reference>
<evidence type="ECO:0000313" key="2">
    <source>
        <dbReference type="EMBL" id="MEU1951274.1"/>
    </source>
</evidence>
<accession>A0ABV2WK65</accession>
<organism evidence="2 3">
    <name type="scientific">Nocardia rhamnosiphila</name>
    <dbReference type="NCBI Taxonomy" id="426716"/>
    <lineage>
        <taxon>Bacteria</taxon>
        <taxon>Bacillati</taxon>
        <taxon>Actinomycetota</taxon>
        <taxon>Actinomycetes</taxon>
        <taxon>Mycobacteriales</taxon>
        <taxon>Nocardiaceae</taxon>
        <taxon>Nocardia</taxon>
    </lineage>
</organism>
<protein>
    <submittedName>
        <fullName evidence="2">Uncharacterized protein</fullName>
    </submittedName>
</protein>
<evidence type="ECO:0000313" key="3">
    <source>
        <dbReference type="Proteomes" id="UP001550628"/>
    </source>
</evidence>
<feature type="region of interest" description="Disordered" evidence="1">
    <location>
        <begin position="1"/>
        <end position="45"/>
    </location>
</feature>
<name>A0ABV2WK65_9NOCA</name>
<dbReference type="Proteomes" id="UP001550628">
    <property type="component" value="Unassembled WGS sequence"/>
</dbReference>
<keyword evidence="3" id="KW-1185">Reference proteome</keyword>
<dbReference type="RefSeq" id="WP_356955281.1">
    <property type="nucleotide sequence ID" value="NZ_JBEYBD010000003.1"/>
</dbReference>
<gene>
    <name evidence="2" type="ORF">ABZ510_05375</name>
</gene>
<evidence type="ECO:0000256" key="1">
    <source>
        <dbReference type="SAM" id="MobiDB-lite"/>
    </source>
</evidence>
<dbReference type="EMBL" id="JBEYBF010000002">
    <property type="protein sequence ID" value="MEU1951274.1"/>
    <property type="molecule type" value="Genomic_DNA"/>
</dbReference>
<sequence length="45" mass="4258">MPAAPEAAADPVTGPVSDGTAPQRAIISGGGPKLSDGNGVPCNGR</sequence>